<keyword evidence="3" id="KW-1185">Reference proteome</keyword>
<evidence type="ECO:0000313" key="3">
    <source>
        <dbReference type="Proteomes" id="UP001642464"/>
    </source>
</evidence>
<feature type="compositionally biased region" description="Acidic residues" evidence="1">
    <location>
        <begin position="17"/>
        <end position="40"/>
    </location>
</feature>
<sequence>LFQDEPDEVSPFHDQPDETDPNEGMDLVFQDEPDEPEDDAPPASLLYRDEPDETEGAIPLQPTCFADEPDELSSDSGNSGCLADVEMGPDAETTKGLVSLSFSTVSQFLSTQLCKAGADSGAAAEPKKKKKRCYNNMNRKAAADERKEKNQDTKKQTRIPRNDVPSPLRASVDSFCMLLYNSVAEPLPNKMVRVGPARRKKMVDSDTDQWGEGGVTYHSDFDVDQDEDLKEYLGNNEKGQAKPDTVIIVGDNTVKELKNSNCLNYLLSLVAHKREQTHDDFGHLRGDNHDDFGHLRGDSHDDFGHLRGDSHDDFGQLVPLNAIRIHTPDDGLPVIEDFLTTDIQPTQALQMSLRFEKLMVEERFKVSLEEKTDVELLGMLIDRYNTYKSNLAIRKWQISDDMRRSIEGIVIGMTPTTKRLIRSHLDFNKWEESAYNESILKSRRHRLHEGAKGVSGQWVMILTVLHLKSQLEVGLGIVEAFMQKRLLVTVGSQQGNIATMQRRVLQEAKSMFDGADLEHMHHIGYADLLKLGRLAAPDVQELADWCYKILSINPNFSVVFIVAPLLAAEGLLGGLRGEYRRLEDKFTSMNMEVKMVQVTFCLEQLHGNRTHYISHSKSSLHLFFVPRVKLTCLALG</sequence>
<evidence type="ECO:0000313" key="2">
    <source>
        <dbReference type="EMBL" id="CAK9098312.1"/>
    </source>
</evidence>
<organism evidence="2 3">
    <name type="scientific">Durusdinium trenchii</name>
    <dbReference type="NCBI Taxonomy" id="1381693"/>
    <lineage>
        <taxon>Eukaryota</taxon>
        <taxon>Sar</taxon>
        <taxon>Alveolata</taxon>
        <taxon>Dinophyceae</taxon>
        <taxon>Suessiales</taxon>
        <taxon>Symbiodiniaceae</taxon>
        <taxon>Durusdinium</taxon>
    </lineage>
</organism>
<gene>
    <name evidence="2" type="ORF">SCF082_LOCUS46075</name>
</gene>
<name>A0ABP0RCL7_9DINO</name>
<reference evidence="2 3" key="1">
    <citation type="submission" date="2024-02" db="EMBL/GenBank/DDBJ databases">
        <authorList>
            <person name="Chen Y."/>
            <person name="Shah S."/>
            <person name="Dougan E. K."/>
            <person name="Thang M."/>
            <person name="Chan C."/>
        </authorList>
    </citation>
    <scope>NUCLEOTIDE SEQUENCE [LARGE SCALE GENOMIC DNA]</scope>
</reference>
<feature type="compositionally biased region" description="Basic and acidic residues" evidence="1">
    <location>
        <begin position="141"/>
        <end position="155"/>
    </location>
</feature>
<accession>A0ABP0RCL7</accession>
<feature type="non-terminal residue" evidence="2">
    <location>
        <position position="1"/>
    </location>
</feature>
<evidence type="ECO:0000256" key="1">
    <source>
        <dbReference type="SAM" id="MobiDB-lite"/>
    </source>
</evidence>
<proteinExistence type="predicted"/>
<comment type="caution">
    <text evidence="2">The sequence shown here is derived from an EMBL/GenBank/DDBJ whole genome shotgun (WGS) entry which is preliminary data.</text>
</comment>
<protein>
    <submittedName>
        <fullName evidence="2">Uncharacterized protein</fullName>
    </submittedName>
</protein>
<feature type="region of interest" description="Disordered" evidence="1">
    <location>
        <begin position="118"/>
        <end position="166"/>
    </location>
</feature>
<dbReference type="EMBL" id="CAXAMM010041260">
    <property type="protein sequence ID" value="CAK9098312.1"/>
    <property type="molecule type" value="Genomic_DNA"/>
</dbReference>
<dbReference type="Proteomes" id="UP001642464">
    <property type="component" value="Unassembled WGS sequence"/>
</dbReference>
<feature type="region of interest" description="Disordered" evidence="1">
    <location>
        <begin position="1"/>
        <end position="83"/>
    </location>
</feature>